<comment type="caution">
    <text evidence="2">The sequence shown here is derived from an EMBL/GenBank/DDBJ whole genome shotgun (WGS) entry which is preliminary data.</text>
</comment>
<evidence type="ECO:0000313" key="3">
    <source>
        <dbReference type="Proteomes" id="UP001140217"/>
    </source>
</evidence>
<sequence length="66" mass="6675">MQKDRQPGETPGDPMGHMGVSEVDSDGSAAGRMNANGISSNSSAMDPEEIDSGIDSDASAVDSMSS</sequence>
<evidence type="ECO:0000256" key="1">
    <source>
        <dbReference type="SAM" id="MobiDB-lite"/>
    </source>
</evidence>
<dbReference type="AlphaFoldDB" id="A0A9W8HBA2"/>
<name>A0A9W8HBA2_9FUNG</name>
<accession>A0A9W8HBA2</accession>
<feature type="region of interest" description="Disordered" evidence="1">
    <location>
        <begin position="1"/>
        <end position="66"/>
    </location>
</feature>
<dbReference type="EMBL" id="JANBUL010000153">
    <property type="protein sequence ID" value="KAJ2780025.1"/>
    <property type="molecule type" value="Genomic_DNA"/>
</dbReference>
<organism evidence="2 3">
    <name type="scientific">Coemansia javaensis</name>
    <dbReference type="NCBI Taxonomy" id="2761396"/>
    <lineage>
        <taxon>Eukaryota</taxon>
        <taxon>Fungi</taxon>
        <taxon>Fungi incertae sedis</taxon>
        <taxon>Zoopagomycota</taxon>
        <taxon>Kickxellomycotina</taxon>
        <taxon>Kickxellomycetes</taxon>
        <taxon>Kickxellales</taxon>
        <taxon>Kickxellaceae</taxon>
        <taxon>Coemansia</taxon>
    </lineage>
</organism>
<dbReference type="Proteomes" id="UP001140217">
    <property type="component" value="Unassembled WGS sequence"/>
</dbReference>
<reference evidence="2" key="1">
    <citation type="submission" date="2022-07" db="EMBL/GenBank/DDBJ databases">
        <title>Phylogenomic reconstructions and comparative analyses of Kickxellomycotina fungi.</title>
        <authorList>
            <person name="Reynolds N.K."/>
            <person name="Stajich J.E."/>
            <person name="Barry K."/>
            <person name="Grigoriev I.V."/>
            <person name="Crous P."/>
            <person name="Smith M.E."/>
        </authorList>
    </citation>
    <scope>NUCLEOTIDE SEQUENCE</scope>
    <source>
        <strain evidence="2">NBRC 105414</strain>
    </source>
</reference>
<keyword evidence="3" id="KW-1185">Reference proteome</keyword>
<protein>
    <submittedName>
        <fullName evidence="2">Uncharacterized protein</fullName>
    </submittedName>
</protein>
<proteinExistence type="predicted"/>
<gene>
    <name evidence="2" type="ORF">H4R18_003680</name>
</gene>
<evidence type="ECO:0000313" key="2">
    <source>
        <dbReference type="EMBL" id="KAJ2780025.1"/>
    </source>
</evidence>
<feature type="compositionally biased region" description="Low complexity" evidence="1">
    <location>
        <begin position="55"/>
        <end position="66"/>
    </location>
</feature>